<evidence type="ECO:0000256" key="2">
    <source>
        <dbReference type="ARBA" id="ARBA00022679"/>
    </source>
</evidence>
<dbReference type="Proteomes" id="UP001447188">
    <property type="component" value="Unassembled WGS sequence"/>
</dbReference>
<evidence type="ECO:0000313" key="7">
    <source>
        <dbReference type="EMBL" id="KAL0639015.1"/>
    </source>
</evidence>
<keyword evidence="2 7" id="KW-0808">Transferase</keyword>
<evidence type="ECO:0000256" key="3">
    <source>
        <dbReference type="ARBA" id="ARBA00022741"/>
    </source>
</evidence>
<evidence type="ECO:0000256" key="5">
    <source>
        <dbReference type="ARBA" id="ARBA00022840"/>
    </source>
</evidence>
<evidence type="ECO:0000259" key="6">
    <source>
        <dbReference type="PROSITE" id="PS50011"/>
    </source>
</evidence>
<evidence type="ECO:0000256" key="1">
    <source>
        <dbReference type="ARBA" id="ARBA00022527"/>
    </source>
</evidence>
<protein>
    <submittedName>
        <fullName evidence="7">Protein kinase protein rad53</fullName>
        <ecNumber evidence="7">2.7.11.1</ecNumber>
    </submittedName>
</protein>
<dbReference type="EC" id="2.7.11.1" evidence="7"/>
<name>A0ABR3GSY2_9PEZI</name>
<keyword evidence="1" id="KW-0723">Serine/threonine-protein kinase</keyword>
<dbReference type="InterPro" id="IPR000719">
    <property type="entry name" value="Prot_kinase_dom"/>
</dbReference>
<evidence type="ECO:0000256" key="4">
    <source>
        <dbReference type="ARBA" id="ARBA00022777"/>
    </source>
</evidence>
<evidence type="ECO:0000313" key="8">
    <source>
        <dbReference type="Proteomes" id="UP001447188"/>
    </source>
</evidence>
<keyword evidence="3" id="KW-0547">Nucleotide-binding</keyword>
<dbReference type="EMBL" id="JBBBZM010000015">
    <property type="protein sequence ID" value="KAL0639015.1"/>
    <property type="molecule type" value="Genomic_DNA"/>
</dbReference>
<sequence length="318" mass="35288">MSLSTYSEINAYYLDSEFGPRGVTVTHQSAGPTRTGCRGTWETNAKLDGEKGSTSLVEVQTLQSDDNLPNDTERIHPAVTRAVKRLRTVDNWPETDNWPMIERGLLCLARANTRSAASHISYIAMEYYPNGNLRDWLSNSPPQGESWAREVVKQVLSVLSELAVAGLAHRNIKPSNILIASVLPIRIKLGDFHNAKWAYEDNGLQTQVGTLPYVAPEMRRRTSADDPYTAKVDMWALGIILYEILAGAHPFCEPGRHRFSDRVYERNETKLVIAMAPAVASAHAVQFVKALLERNPVGRPSPAQALAAPWFVQLVGQI</sequence>
<keyword evidence="4 7" id="KW-0418">Kinase</keyword>
<gene>
    <name evidence="7" type="primary">RAD53_3</name>
    <name evidence="7" type="ORF">Q9L58_001896</name>
</gene>
<dbReference type="SUPFAM" id="SSF56112">
    <property type="entry name" value="Protein kinase-like (PK-like)"/>
    <property type="match status" value="1"/>
</dbReference>
<keyword evidence="8" id="KW-1185">Reference proteome</keyword>
<feature type="domain" description="Protein kinase" evidence="6">
    <location>
        <begin position="12"/>
        <end position="311"/>
    </location>
</feature>
<dbReference type="PROSITE" id="PS50011">
    <property type="entry name" value="PROTEIN_KINASE_DOM"/>
    <property type="match status" value="1"/>
</dbReference>
<dbReference type="Pfam" id="PF00069">
    <property type="entry name" value="Pkinase"/>
    <property type="match status" value="1"/>
</dbReference>
<dbReference type="InterPro" id="IPR030616">
    <property type="entry name" value="Aur-like"/>
</dbReference>
<proteinExistence type="predicted"/>
<keyword evidence="5" id="KW-0067">ATP-binding</keyword>
<dbReference type="GO" id="GO:0004674">
    <property type="term" value="F:protein serine/threonine kinase activity"/>
    <property type="evidence" value="ECO:0007669"/>
    <property type="project" value="UniProtKB-EC"/>
</dbReference>
<dbReference type="Gene3D" id="1.10.510.10">
    <property type="entry name" value="Transferase(Phosphotransferase) domain 1"/>
    <property type="match status" value="1"/>
</dbReference>
<accession>A0ABR3GSY2</accession>
<reference evidence="7 8" key="1">
    <citation type="submission" date="2024-02" db="EMBL/GenBank/DDBJ databases">
        <title>Discinaceae phylogenomics.</title>
        <authorList>
            <person name="Dirks A.C."/>
            <person name="James T.Y."/>
        </authorList>
    </citation>
    <scope>NUCLEOTIDE SEQUENCE [LARGE SCALE GENOMIC DNA]</scope>
    <source>
        <strain evidence="7 8">ACD0624</strain>
    </source>
</reference>
<dbReference type="InterPro" id="IPR011009">
    <property type="entry name" value="Kinase-like_dom_sf"/>
</dbReference>
<comment type="caution">
    <text evidence="7">The sequence shown here is derived from an EMBL/GenBank/DDBJ whole genome shotgun (WGS) entry which is preliminary data.</text>
</comment>
<dbReference type="PANTHER" id="PTHR24350">
    <property type="entry name" value="SERINE/THREONINE-PROTEIN KINASE IAL-RELATED"/>
    <property type="match status" value="1"/>
</dbReference>
<organism evidence="7 8">
    <name type="scientific">Discina gigas</name>
    <dbReference type="NCBI Taxonomy" id="1032678"/>
    <lineage>
        <taxon>Eukaryota</taxon>
        <taxon>Fungi</taxon>
        <taxon>Dikarya</taxon>
        <taxon>Ascomycota</taxon>
        <taxon>Pezizomycotina</taxon>
        <taxon>Pezizomycetes</taxon>
        <taxon>Pezizales</taxon>
        <taxon>Discinaceae</taxon>
        <taxon>Discina</taxon>
    </lineage>
</organism>